<keyword evidence="3" id="KW-1185">Reference proteome</keyword>
<reference evidence="2 3" key="1">
    <citation type="submission" date="2017-02" db="EMBL/GenBank/DDBJ databases">
        <title>The complete genomic sequence of a novel cold adapted crude oil-degrading bacterium Planococcus qaidamina Y42.</title>
        <authorList>
            <person name="Yang R."/>
        </authorList>
    </citation>
    <scope>NUCLEOTIDE SEQUENCE [LARGE SCALE GENOMIC DNA]</scope>
    <source>
        <strain evidence="2 3">Y42</strain>
    </source>
</reference>
<dbReference type="GO" id="GO:0008757">
    <property type="term" value="F:S-adenosylmethionine-dependent methyltransferase activity"/>
    <property type="evidence" value="ECO:0007669"/>
    <property type="project" value="InterPro"/>
</dbReference>
<name>A0A1Q2L013_9BACL</name>
<gene>
    <name evidence="2" type="ORF">B0X71_09175</name>
</gene>
<dbReference type="InterPro" id="IPR029063">
    <property type="entry name" value="SAM-dependent_MTases_sf"/>
</dbReference>
<dbReference type="Proteomes" id="UP000188184">
    <property type="component" value="Chromosome"/>
</dbReference>
<dbReference type="RefSeq" id="WP_077589118.1">
    <property type="nucleotide sequence ID" value="NZ_CP019640.1"/>
</dbReference>
<dbReference type="CDD" id="cd02440">
    <property type="entry name" value="AdoMet_MTases"/>
    <property type="match status" value="1"/>
</dbReference>
<dbReference type="Gene3D" id="3.40.50.150">
    <property type="entry name" value="Vaccinia Virus protein VP39"/>
    <property type="match status" value="1"/>
</dbReference>
<dbReference type="PANTHER" id="PTHR45036:SF1">
    <property type="entry name" value="METHYLTRANSFERASE LIKE 7A"/>
    <property type="match status" value="1"/>
</dbReference>
<evidence type="ECO:0000313" key="2">
    <source>
        <dbReference type="EMBL" id="AQQ53232.1"/>
    </source>
</evidence>
<dbReference type="GO" id="GO:0032259">
    <property type="term" value="P:methylation"/>
    <property type="evidence" value="ECO:0007669"/>
    <property type="project" value="UniProtKB-KW"/>
</dbReference>
<organism evidence="2 3">
    <name type="scientific">Planococcus lenghuensis</name>
    <dbReference type="NCBI Taxonomy" id="2213202"/>
    <lineage>
        <taxon>Bacteria</taxon>
        <taxon>Bacillati</taxon>
        <taxon>Bacillota</taxon>
        <taxon>Bacilli</taxon>
        <taxon>Bacillales</taxon>
        <taxon>Caryophanaceae</taxon>
        <taxon>Planococcus</taxon>
    </lineage>
</organism>
<keyword evidence="2" id="KW-0808">Transferase</keyword>
<dbReference type="SUPFAM" id="SSF53335">
    <property type="entry name" value="S-adenosyl-L-methionine-dependent methyltransferases"/>
    <property type="match status" value="1"/>
</dbReference>
<dbReference type="InterPro" id="IPR013216">
    <property type="entry name" value="Methyltransf_11"/>
</dbReference>
<proteinExistence type="predicted"/>
<protein>
    <submittedName>
        <fullName evidence="2">SAM-dependent methyltransferase</fullName>
    </submittedName>
</protein>
<dbReference type="Pfam" id="PF08241">
    <property type="entry name" value="Methyltransf_11"/>
    <property type="match status" value="1"/>
</dbReference>
<dbReference type="PANTHER" id="PTHR45036">
    <property type="entry name" value="METHYLTRANSFERASE LIKE 7B"/>
    <property type="match status" value="1"/>
</dbReference>
<dbReference type="AlphaFoldDB" id="A0A1Q2L013"/>
<evidence type="ECO:0000313" key="3">
    <source>
        <dbReference type="Proteomes" id="UP000188184"/>
    </source>
</evidence>
<feature type="domain" description="Methyltransferase type 11" evidence="1">
    <location>
        <begin position="37"/>
        <end position="130"/>
    </location>
</feature>
<dbReference type="OrthoDB" id="9772751at2"/>
<keyword evidence="2" id="KW-0489">Methyltransferase</keyword>
<dbReference type="EMBL" id="CP019640">
    <property type="protein sequence ID" value="AQQ53232.1"/>
    <property type="molecule type" value="Genomic_DNA"/>
</dbReference>
<sequence length="220" mass="24277">MSRLFPLIYDRAMEPLERKSFRRLRKKLIAAAEGSVLEIGSGTGLNFPLYRSNIRVSAIEPNPAMAKRSSERIAQSQAKIQVFAANGESLPFPDNSFDTAVGTLVFCTIPYPEVALQELRRVLKPGGKLLLLEHVKMEQSVLAAVQHVLTPAWKVLGDGCHLNRDTLSKVKDSGFKVTNAEKYHRSLMLLIEAENRKPASINPEGLLVAEHYAGAGIVTE</sequence>
<dbReference type="KEGG" id="pmar:B0X71_09175"/>
<dbReference type="InterPro" id="IPR052356">
    <property type="entry name" value="Thiol_S-MT"/>
</dbReference>
<accession>A0A1Q2L013</accession>
<evidence type="ECO:0000259" key="1">
    <source>
        <dbReference type="Pfam" id="PF08241"/>
    </source>
</evidence>